<proteinExistence type="predicted"/>
<name>A0ABU7PPN9_9ACTN</name>
<keyword evidence="2" id="KW-1185">Reference proteome</keyword>
<dbReference type="EMBL" id="JAZBJO010000001">
    <property type="protein sequence ID" value="MEE4590431.1"/>
    <property type="molecule type" value="Genomic_DNA"/>
</dbReference>
<comment type="caution">
    <text evidence="1">The sequence shown here is derived from an EMBL/GenBank/DDBJ whole genome shotgun (WGS) entry which is preliminary data.</text>
</comment>
<reference evidence="1 2" key="1">
    <citation type="submission" date="2023-11" db="EMBL/GenBank/DDBJ databases">
        <title>30 novel species of actinomycetes from the DSMZ collection.</title>
        <authorList>
            <person name="Nouioui I."/>
        </authorList>
    </citation>
    <scope>NUCLEOTIDE SEQUENCE [LARGE SCALE GENOMIC DNA]</scope>
    <source>
        <strain evidence="1 2">DSM 41524</strain>
    </source>
</reference>
<gene>
    <name evidence="1" type="ORF">V2J94_00715</name>
</gene>
<evidence type="ECO:0000313" key="2">
    <source>
        <dbReference type="Proteomes" id="UP001354709"/>
    </source>
</evidence>
<organism evidence="1 2">
    <name type="scientific">Streptomyces asiaticus subsp. ignotus</name>
    <dbReference type="NCBI Taxonomy" id="3098222"/>
    <lineage>
        <taxon>Bacteria</taxon>
        <taxon>Bacillati</taxon>
        <taxon>Actinomycetota</taxon>
        <taxon>Actinomycetes</taxon>
        <taxon>Kitasatosporales</taxon>
        <taxon>Streptomycetaceae</taxon>
        <taxon>Streptomyces</taxon>
        <taxon>Streptomyces violaceusniger group</taxon>
    </lineage>
</organism>
<evidence type="ECO:0000313" key="1">
    <source>
        <dbReference type="EMBL" id="MEE4590431.1"/>
    </source>
</evidence>
<dbReference type="Proteomes" id="UP001354709">
    <property type="component" value="Unassembled WGS sequence"/>
</dbReference>
<dbReference type="RefSeq" id="WP_330805825.1">
    <property type="nucleotide sequence ID" value="NZ_JAZBJO010000001.1"/>
</dbReference>
<protein>
    <submittedName>
        <fullName evidence="1">Uncharacterized protein</fullName>
    </submittedName>
</protein>
<sequence length="68" mass="7284">MAAHYGEDIRELALCGTEFAVLHLLLGSHRQTEGGQCVVAKPCADRQRLLEIGERGISLVPQVLDGAA</sequence>
<accession>A0ABU7PPN9</accession>